<dbReference type="EMBL" id="JACHGJ010000002">
    <property type="protein sequence ID" value="MBB6479756.1"/>
    <property type="molecule type" value="Genomic_DNA"/>
</dbReference>
<dbReference type="CDD" id="cd03215">
    <property type="entry name" value="ABC_Carb_Monos_II"/>
    <property type="match status" value="1"/>
</dbReference>
<evidence type="ECO:0000256" key="3">
    <source>
        <dbReference type="ARBA" id="ARBA00022741"/>
    </source>
</evidence>
<keyword evidence="3" id="KW-0547">Nucleotide-binding</keyword>
<dbReference type="SMART" id="SM00382">
    <property type="entry name" value="AAA"/>
    <property type="match status" value="2"/>
</dbReference>
<evidence type="ECO:0000256" key="4">
    <source>
        <dbReference type="ARBA" id="ARBA00022840"/>
    </source>
</evidence>
<dbReference type="GO" id="GO:0005524">
    <property type="term" value="F:ATP binding"/>
    <property type="evidence" value="ECO:0007669"/>
    <property type="project" value="UniProtKB-KW"/>
</dbReference>
<dbReference type="InterPro" id="IPR003439">
    <property type="entry name" value="ABC_transporter-like_ATP-bd"/>
</dbReference>
<dbReference type="PROSITE" id="PS50893">
    <property type="entry name" value="ABC_TRANSPORTER_2"/>
    <property type="match status" value="2"/>
</dbReference>
<feature type="domain" description="ABC transporter" evidence="5">
    <location>
        <begin position="256"/>
        <end position="499"/>
    </location>
</feature>
<feature type="domain" description="ABC transporter" evidence="5">
    <location>
        <begin position="8"/>
        <end position="245"/>
    </location>
</feature>
<dbReference type="InterPro" id="IPR017871">
    <property type="entry name" value="ABC_transporter-like_CS"/>
</dbReference>
<dbReference type="InterPro" id="IPR003593">
    <property type="entry name" value="AAA+_ATPase"/>
</dbReference>
<dbReference type="AlphaFoldDB" id="A0A841R7F0"/>
<dbReference type="CDD" id="cd03216">
    <property type="entry name" value="ABC_Carb_Monos_I"/>
    <property type="match status" value="1"/>
</dbReference>
<reference evidence="6 7" key="1">
    <citation type="submission" date="2020-08" db="EMBL/GenBank/DDBJ databases">
        <title>Genomic Encyclopedia of Type Strains, Phase IV (KMG-IV): sequencing the most valuable type-strain genomes for metagenomic binning, comparative biology and taxonomic classification.</title>
        <authorList>
            <person name="Goeker M."/>
        </authorList>
    </citation>
    <scope>NUCLEOTIDE SEQUENCE [LARGE SCALE GENOMIC DNA]</scope>
    <source>
        <strain evidence="6 7">DSM 2461</strain>
    </source>
</reference>
<gene>
    <name evidence="6" type="ORF">HNR50_001414</name>
</gene>
<keyword evidence="1" id="KW-0813">Transport</keyword>
<protein>
    <submittedName>
        <fullName evidence="6">Ribose transport system ATP-binding protein</fullName>
    </submittedName>
</protein>
<keyword evidence="7" id="KW-1185">Reference proteome</keyword>
<dbReference type="GO" id="GO:0016887">
    <property type="term" value="F:ATP hydrolysis activity"/>
    <property type="evidence" value="ECO:0007669"/>
    <property type="project" value="InterPro"/>
</dbReference>
<evidence type="ECO:0000313" key="7">
    <source>
        <dbReference type="Proteomes" id="UP000587760"/>
    </source>
</evidence>
<dbReference type="SUPFAM" id="SSF52540">
    <property type="entry name" value="P-loop containing nucleoside triphosphate hydrolases"/>
    <property type="match status" value="2"/>
</dbReference>
<evidence type="ECO:0000256" key="2">
    <source>
        <dbReference type="ARBA" id="ARBA00022737"/>
    </source>
</evidence>
<evidence type="ECO:0000259" key="5">
    <source>
        <dbReference type="PROSITE" id="PS50893"/>
    </source>
</evidence>
<accession>A0A841R7F0</accession>
<keyword evidence="2" id="KW-0677">Repeat</keyword>
<proteinExistence type="predicted"/>
<evidence type="ECO:0000313" key="6">
    <source>
        <dbReference type="EMBL" id="MBB6479756.1"/>
    </source>
</evidence>
<keyword evidence="4 6" id="KW-0067">ATP-binding</keyword>
<organism evidence="6 7">
    <name type="scientific">Spirochaeta isovalerica</name>
    <dbReference type="NCBI Taxonomy" id="150"/>
    <lineage>
        <taxon>Bacteria</taxon>
        <taxon>Pseudomonadati</taxon>
        <taxon>Spirochaetota</taxon>
        <taxon>Spirochaetia</taxon>
        <taxon>Spirochaetales</taxon>
        <taxon>Spirochaetaceae</taxon>
        <taxon>Spirochaeta</taxon>
    </lineage>
</organism>
<dbReference type="Pfam" id="PF00005">
    <property type="entry name" value="ABC_tran"/>
    <property type="match status" value="2"/>
</dbReference>
<comment type="caution">
    <text evidence="6">The sequence shown here is derived from an EMBL/GenBank/DDBJ whole genome shotgun (WGS) entry which is preliminary data.</text>
</comment>
<evidence type="ECO:0000256" key="1">
    <source>
        <dbReference type="ARBA" id="ARBA00022448"/>
    </source>
</evidence>
<dbReference type="InterPro" id="IPR027417">
    <property type="entry name" value="P-loop_NTPase"/>
</dbReference>
<dbReference type="RefSeq" id="WP_184745266.1">
    <property type="nucleotide sequence ID" value="NZ_JACHGJ010000002.1"/>
</dbReference>
<sequence>MTANSALIELIAVKKRFGDFQLEDINIDLYKGEIHVLVGENGTGKSTLMKMIGGWFPQDEGVILYKGIHYSFSSISEAVEGGILYLHQDLQNFENLTVAENIFFRTLSGRKKAFFYFNPEKIQARCLSVFKELNIKIDPQARLGSLGFAEKQLISAVRAYVSKAEVIIFDEPSSAMGDPEREILFNIVRALKQRGTAIFYISHRLDEIQTIGDRVSVLDRGTIGKTCICSEVGSQGIVEMMIGEVHRERYPRLSSRKGRTLLNVENLTHSPILKGVSFSLRKGEIVGITGLMGSGRTLLAKCLFGIVKPEEGAISVRGMERRFNHPLEAMEAGISLIPEDRMENGIFSIHTVKTNMTSAALKRFVNKLSLDDRFIYELTGKYVDELSIAPGHADDVVRNYSGGNMQKILIGRWLMQRSPIYIMDEPTRGIDAASKVDIYNTMNDIVEKGGAILLISSEIEEILGMCDRILVLAGGKIKGEMSREEASKEKILRLATDESG</sequence>
<dbReference type="PROSITE" id="PS00211">
    <property type="entry name" value="ABC_TRANSPORTER_1"/>
    <property type="match status" value="1"/>
</dbReference>
<dbReference type="PANTHER" id="PTHR43790">
    <property type="entry name" value="CARBOHYDRATE TRANSPORT ATP-BINDING PROTEIN MG119-RELATED"/>
    <property type="match status" value="1"/>
</dbReference>
<dbReference type="PANTHER" id="PTHR43790:SF9">
    <property type="entry name" value="GALACTOFURANOSE TRANSPORTER ATP-BINDING PROTEIN YTFR"/>
    <property type="match status" value="1"/>
</dbReference>
<name>A0A841R7F0_9SPIO</name>
<dbReference type="InterPro" id="IPR050107">
    <property type="entry name" value="ABC_carbohydrate_import_ATPase"/>
</dbReference>
<dbReference type="Gene3D" id="3.40.50.300">
    <property type="entry name" value="P-loop containing nucleotide triphosphate hydrolases"/>
    <property type="match status" value="2"/>
</dbReference>
<dbReference type="Proteomes" id="UP000587760">
    <property type="component" value="Unassembled WGS sequence"/>
</dbReference>